<accession>J9GID5</accession>
<gene>
    <name evidence="1" type="ORF">EVA_04998</name>
</gene>
<organism evidence="1">
    <name type="scientific">gut metagenome</name>
    <dbReference type="NCBI Taxonomy" id="749906"/>
    <lineage>
        <taxon>unclassified sequences</taxon>
        <taxon>metagenomes</taxon>
        <taxon>organismal metagenomes</taxon>
    </lineage>
</organism>
<reference evidence="1" key="1">
    <citation type="journal article" date="2012" name="PLoS ONE">
        <title>Gene sets for utilization of primary and secondary nutrition supplies in the distal gut of endangered iberian lynx.</title>
        <authorList>
            <person name="Alcaide M."/>
            <person name="Messina E."/>
            <person name="Richter M."/>
            <person name="Bargiela R."/>
            <person name="Peplies J."/>
            <person name="Huws S.A."/>
            <person name="Newbold C.J."/>
            <person name="Golyshin P.N."/>
            <person name="Simon M.A."/>
            <person name="Lopez G."/>
            <person name="Yakimov M.M."/>
            <person name="Ferrer M."/>
        </authorList>
    </citation>
    <scope>NUCLEOTIDE SEQUENCE</scope>
</reference>
<dbReference type="AlphaFoldDB" id="J9GID5"/>
<dbReference type="EMBL" id="AMCI01001028">
    <property type="protein sequence ID" value="EJX06894.1"/>
    <property type="molecule type" value="Genomic_DNA"/>
</dbReference>
<sequence length="197" mass="22280">MEWLDARHHQFDNAIGFLFQYTRHHHASIGHYKHINQEGGDEAGCHSDSAVRKTFTAFGIALDGRHTDFGLYVFDDLLDAGYTRCGQLVFTYLFVEYIFDIGKQSDRYFFIGIDGHSLRVFDQITANLYDCLVMGRVGIVSGVVGVGHWHKAVIGIVAQQADITSRHVTHGYSFLLIILNRCQPHGYKDQSGKDKRA</sequence>
<proteinExistence type="predicted"/>
<name>J9GID5_9ZZZZ</name>
<evidence type="ECO:0000313" key="1">
    <source>
        <dbReference type="EMBL" id="EJX06894.1"/>
    </source>
</evidence>
<protein>
    <submittedName>
        <fullName evidence="1">Uncharacterized protein</fullName>
    </submittedName>
</protein>
<comment type="caution">
    <text evidence="1">The sequence shown here is derived from an EMBL/GenBank/DDBJ whole genome shotgun (WGS) entry which is preliminary data.</text>
</comment>